<dbReference type="PIRSF" id="PIRSF000137">
    <property type="entry name" value="Alcohol_oxidase"/>
    <property type="match status" value="1"/>
</dbReference>
<evidence type="ECO:0000256" key="5">
    <source>
        <dbReference type="PIRSR" id="PIRSR000137-2"/>
    </source>
</evidence>
<feature type="binding site" evidence="5">
    <location>
        <position position="87"/>
    </location>
    <ligand>
        <name>FAD</name>
        <dbReference type="ChEBI" id="CHEBI:57692"/>
    </ligand>
</feature>
<evidence type="ECO:0000313" key="7">
    <source>
        <dbReference type="EMBL" id="PWJ55410.1"/>
    </source>
</evidence>
<evidence type="ECO:0000259" key="6">
    <source>
        <dbReference type="PROSITE" id="PS00624"/>
    </source>
</evidence>
<dbReference type="Pfam" id="PF00732">
    <property type="entry name" value="GMC_oxred_N"/>
    <property type="match status" value="1"/>
</dbReference>
<dbReference type="SUPFAM" id="SSF51905">
    <property type="entry name" value="FAD/NAD(P)-binding domain"/>
    <property type="match status" value="1"/>
</dbReference>
<comment type="cofactor">
    <cofactor evidence="1 5">
        <name>FAD</name>
        <dbReference type="ChEBI" id="CHEBI:57692"/>
    </cofactor>
</comment>
<dbReference type="PANTHER" id="PTHR11552">
    <property type="entry name" value="GLUCOSE-METHANOL-CHOLINE GMC OXIDOREDUCTASE"/>
    <property type="match status" value="1"/>
</dbReference>
<dbReference type="RefSeq" id="WP_109773042.1">
    <property type="nucleotide sequence ID" value="NZ_QGDQ01000003.1"/>
</dbReference>
<comment type="caution">
    <text evidence="7">The sequence shown here is derived from an EMBL/GenBank/DDBJ whole genome shotgun (WGS) entry which is preliminary data.</text>
</comment>
<dbReference type="Proteomes" id="UP000245469">
    <property type="component" value="Unassembled WGS sequence"/>
</dbReference>
<dbReference type="OrthoDB" id="9785276at2"/>
<name>A0A316AEK0_9ACTN</name>
<dbReference type="InterPro" id="IPR007867">
    <property type="entry name" value="GMC_OxRtase_C"/>
</dbReference>
<dbReference type="InterPro" id="IPR000172">
    <property type="entry name" value="GMC_OxRdtase_N"/>
</dbReference>
<dbReference type="PROSITE" id="PS00624">
    <property type="entry name" value="GMC_OXRED_2"/>
    <property type="match status" value="1"/>
</dbReference>
<dbReference type="EMBL" id="QGDQ01000003">
    <property type="protein sequence ID" value="PWJ55410.1"/>
    <property type="molecule type" value="Genomic_DNA"/>
</dbReference>
<dbReference type="InterPro" id="IPR012132">
    <property type="entry name" value="GMC_OxRdtase"/>
</dbReference>
<dbReference type="SUPFAM" id="SSF54373">
    <property type="entry name" value="FAD-linked reductases, C-terminal domain"/>
    <property type="match status" value="1"/>
</dbReference>
<feature type="domain" description="Glucose-methanol-choline oxidoreductase N-terminal" evidence="6">
    <location>
        <begin position="251"/>
        <end position="265"/>
    </location>
</feature>
<dbReference type="GO" id="GO:0016614">
    <property type="term" value="F:oxidoreductase activity, acting on CH-OH group of donors"/>
    <property type="evidence" value="ECO:0007669"/>
    <property type="project" value="InterPro"/>
</dbReference>
<keyword evidence="8" id="KW-1185">Reference proteome</keyword>
<evidence type="ECO:0000313" key="8">
    <source>
        <dbReference type="Proteomes" id="UP000245469"/>
    </source>
</evidence>
<evidence type="ECO:0000256" key="4">
    <source>
        <dbReference type="ARBA" id="ARBA00022827"/>
    </source>
</evidence>
<gene>
    <name evidence="7" type="ORF">BXY45_10380</name>
</gene>
<evidence type="ECO:0000256" key="2">
    <source>
        <dbReference type="ARBA" id="ARBA00010790"/>
    </source>
</evidence>
<dbReference type="Pfam" id="PF05199">
    <property type="entry name" value="GMC_oxred_C"/>
    <property type="match status" value="1"/>
</dbReference>
<evidence type="ECO:0000256" key="1">
    <source>
        <dbReference type="ARBA" id="ARBA00001974"/>
    </source>
</evidence>
<dbReference type="InterPro" id="IPR036188">
    <property type="entry name" value="FAD/NAD-bd_sf"/>
</dbReference>
<dbReference type="GO" id="GO:0050660">
    <property type="term" value="F:flavin adenine dinucleotide binding"/>
    <property type="evidence" value="ECO:0007669"/>
    <property type="project" value="InterPro"/>
</dbReference>
<reference evidence="7 8" key="1">
    <citation type="submission" date="2018-03" db="EMBL/GenBank/DDBJ databases">
        <title>Genomic Encyclopedia of Archaeal and Bacterial Type Strains, Phase II (KMG-II): from individual species to whole genera.</title>
        <authorList>
            <person name="Goeker M."/>
        </authorList>
    </citation>
    <scope>NUCLEOTIDE SEQUENCE [LARGE SCALE GENOMIC DNA]</scope>
    <source>
        <strain evidence="7 8">DSM 44889</strain>
    </source>
</reference>
<evidence type="ECO:0000256" key="3">
    <source>
        <dbReference type="ARBA" id="ARBA00022630"/>
    </source>
</evidence>
<accession>A0A316AEK0</accession>
<keyword evidence="3" id="KW-0285">Flavoprotein</keyword>
<organism evidence="7 8">
    <name type="scientific">Quadrisphaera granulorum</name>
    <dbReference type="NCBI Taxonomy" id="317664"/>
    <lineage>
        <taxon>Bacteria</taxon>
        <taxon>Bacillati</taxon>
        <taxon>Actinomycetota</taxon>
        <taxon>Actinomycetes</taxon>
        <taxon>Kineosporiales</taxon>
        <taxon>Kineosporiaceae</taxon>
        <taxon>Quadrisphaera</taxon>
    </lineage>
</organism>
<dbReference type="AlphaFoldDB" id="A0A316AEK0"/>
<dbReference type="Gene3D" id="3.30.560.10">
    <property type="entry name" value="Glucose Oxidase, domain 3"/>
    <property type="match status" value="1"/>
</dbReference>
<keyword evidence="4 5" id="KW-0274">FAD</keyword>
<proteinExistence type="inferred from homology"/>
<dbReference type="PANTHER" id="PTHR11552:SF147">
    <property type="entry name" value="CHOLINE DEHYDROGENASE, MITOCHONDRIAL"/>
    <property type="match status" value="1"/>
</dbReference>
<protein>
    <submittedName>
        <fullName evidence="7">Choline dehydrogenase</fullName>
    </submittedName>
</protein>
<sequence>MAPVSGAAHDYVVVGGGGAGCVVARRLAERGASVLLLEAGPDDVGREDVADAGAWPAMLGGELDWGVSYAPSPRTAGRRIPLPRGRVLGGSSSTNAMLWYRGHPSDYDGWGVPGWGWADVAPCLERAERVLRIERPRDPHPVATALVDAVEAAGRQGWDGFAELAELTAAAEDDGAGGVRSRRWSTSRAYLRELPPLEDVSGSGSLTVLTGSPALRLEMRDGRASGVVHLLDGQPVTAGVRSGGEVVLCAGAVETPRLLLASGIGDPADLARLGVPVVSALGGVGRNLQDHPLLEGVTLRMPEPRGRTRDNGGGAVWNWRSGKPRSDAPDLHCFVTQAACATPAVAEAHGLDRSDPHLVGLGVGLMGSRSRGHLVVRDVAPGGAVDIHPQLLADPADRAALLQGLRDVIDLADGPVFTALGAQRLTPRPAAHPGLDSCSDTDLEEFMSLACTTFFHACGTAAMGRDDDERAVLDAQLRVRGVDGLRVADASAFPTVPTANTLAAVVTLAERAADLLVPWAVRR</sequence>
<dbReference type="Gene3D" id="3.50.50.60">
    <property type="entry name" value="FAD/NAD(P)-binding domain"/>
    <property type="match status" value="1"/>
</dbReference>
<comment type="similarity">
    <text evidence="2">Belongs to the GMC oxidoreductase family.</text>
</comment>